<dbReference type="InterPro" id="IPR001705">
    <property type="entry name" value="Ribosomal_bL33"/>
</dbReference>
<dbReference type="InterPro" id="IPR011332">
    <property type="entry name" value="Ribosomal_zn-bd"/>
</dbReference>
<gene>
    <name evidence="5" type="primary">rpmG</name>
    <name evidence="6" type="ORF">A3A58_01845</name>
</gene>
<dbReference type="GO" id="GO:0005737">
    <property type="term" value="C:cytoplasm"/>
    <property type="evidence" value="ECO:0007669"/>
    <property type="project" value="UniProtKB-ARBA"/>
</dbReference>
<evidence type="ECO:0000313" key="6">
    <source>
        <dbReference type="EMBL" id="OGY14502.1"/>
    </source>
</evidence>
<evidence type="ECO:0000256" key="3">
    <source>
        <dbReference type="ARBA" id="ARBA00023274"/>
    </source>
</evidence>
<reference evidence="6 7" key="1">
    <citation type="journal article" date="2016" name="Nat. Commun.">
        <title>Thousands of microbial genomes shed light on interconnected biogeochemical processes in an aquifer system.</title>
        <authorList>
            <person name="Anantharaman K."/>
            <person name="Brown C.T."/>
            <person name="Hug L.A."/>
            <person name="Sharon I."/>
            <person name="Castelle C.J."/>
            <person name="Probst A.J."/>
            <person name="Thomas B.C."/>
            <person name="Singh A."/>
            <person name="Wilkins M.J."/>
            <person name="Karaoz U."/>
            <person name="Brodie E.L."/>
            <person name="Williams K.H."/>
            <person name="Hubbard S.S."/>
            <person name="Banfield J.F."/>
        </authorList>
    </citation>
    <scope>NUCLEOTIDE SEQUENCE [LARGE SCALE GENOMIC DNA]</scope>
</reference>
<evidence type="ECO:0000256" key="1">
    <source>
        <dbReference type="ARBA" id="ARBA00007596"/>
    </source>
</evidence>
<evidence type="ECO:0000256" key="4">
    <source>
        <dbReference type="ARBA" id="ARBA00035176"/>
    </source>
</evidence>
<evidence type="ECO:0000313" key="7">
    <source>
        <dbReference type="Proteomes" id="UP000177685"/>
    </source>
</evidence>
<protein>
    <recommendedName>
        <fullName evidence="4 5">Large ribosomal subunit protein bL33</fullName>
    </recommendedName>
</protein>
<name>A0A1G1VH03_9BACT</name>
<dbReference type="NCBIfam" id="TIGR01023">
    <property type="entry name" value="rpmG_bact"/>
    <property type="match status" value="1"/>
</dbReference>
<dbReference type="GO" id="GO:1990904">
    <property type="term" value="C:ribonucleoprotein complex"/>
    <property type="evidence" value="ECO:0007669"/>
    <property type="project" value="UniProtKB-KW"/>
</dbReference>
<dbReference type="NCBIfam" id="NF001764">
    <property type="entry name" value="PRK00504.1"/>
    <property type="match status" value="1"/>
</dbReference>
<organism evidence="6 7">
    <name type="scientific">Candidatus Blackburnbacteria bacterium RIFCSPLOWO2_01_FULL_41_27</name>
    <dbReference type="NCBI Taxonomy" id="1797520"/>
    <lineage>
        <taxon>Bacteria</taxon>
        <taxon>Candidatus Blackburniibacteriota</taxon>
    </lineage>
</organism>
<dbReference type="EMBL" id="MHCD01000013">
    <property type="protein sequence ID" value="OGY14502.1"/>
    <property type="molecule type" value="Genomic_DNA"/>
</dbReference>
<dbReference type="SUPFAM" id="SSF57829">
    <property type="entry name" value="Zn-binding ribosomal proteins"/>
    <property type="match status" value="1"/>
</dbReference>
<comment type="similarity">
    <text evidence="1 5">Belongs to the bacterial ribosomal protein bL33 family.</text>
</comment>
<dbReference type="AlphaFoldDB" id="A0A1G1VH03"/>
<dbReference type="GO" id="GO:0003735">
    <property type="term" value="F:structural constituent of ribosome"/>
    <property type="evidence" value="ECO:0007669"/>
    <property type="project" value="InterPro"/>
</dbReference>
<dbReference type="InterPro" id="IPR038584">
    <property type="entry name" value="Ribosomal_bL33_sf"/>
</dbReference>
<dbReference type="PANTHER" id="PTHR43168">
    <property type="entry name" value="50S RIBOSOMAL PROTEIN L33, CHLOROPLASTIC"/>
    <property type="match status" value="1"/>
</dbReference>
<keyword evidence="3 5" id="KW-0687">Ribonucleoprotein</keyword>
<dbReference type="Pfam" id="PF00471">
    <property type="entry name" value="Ribosomal_L33"/>
    <property type="match status" value="1"/>
</dbReference>
<dbReference type="NCBIfam" id="NF001860">
    <property type="entry name" value="PRK00595.1"/>
    <property type="match status" value="1"/>
</dbReference>
<evidence type="ECO:0000256" key="2">
    <source>
        <dbReference type="ARBA" id="ARBA00022980"/>
    </source>
</evidence>
<dbReference type="GO" id="GO:0006412">
    <property type="term" value="P:translation"/>
    <property type="evidence" value="ECO:0007669"/>
    <property type="project" value="UniProtKB-UniRule"/>
</dbReference>
<dbReference type="PANTHER" id="PTHR43168:SF2">
    <property type="entry name" value="LARGE RIBOSOMAL SUBUNIT PROTEIN BL33C"/>
    <property type="match status" value="1"/>
</dbReference>
<keyword evidence="2 5" id="KW-0689">Ribosomal protein</keyword>
<comment type="caution">
    <text evidence="6">The sequence shown here is derived from an EMBL/GenBank/DDBJ whole genome shotgun (WGS) entry which is preliminary data.</text>
</comment>
<dbReference type="Proteomes" id="UP000177685">
    <property type="component" value="Unassembled WGS sequence"/>
</dbReference>
<dbReference type="Gene3D" id="2.20.28.120">
    <property type="entry name" value="Ribosomal protein L33"/>
    <property type="match status" value="1"/>
</dbReference>
<evidence type="ECO:0000256" key="5">
    <source>
        <dbReference type="HAMAP-Rule" id="MF_00294"/>
    </source>
</evidence>
<dbReference type="HAMAP" id="MF_00294">
    <property type="entry name" value="Ribosomal_bL33"/>
    <property type="match status" value="1"/>
</dbReference>
<dbReference type="GO" id="GO:0005840">
    <property type="term" value="C:ribosome"/>
    <property type="evidence" value="ECO:0007669"/>
    <property type="project" value="UniProtKB-KW"/>
</dbReference>
<sequence>MAKKGARQLIGLICAECKSQNYVSEKNKTNTVGKLAFSKYCKRCRKHTEHKETQKLK</sequence>
<proteinExistence type="inferred from homology"/>
<accession>A0A1G1VH03</accession>